<comment type="caution">
    <text evidence="1">The sequence shown here is derived from an EMBL/GenBank/DDBJ whole genome shotgun (WGS) entry which is preliminary data.</text>
</comment>
<evidence type="ECO:0000313" key="1">
    <source>
        <dbReference type="EMBL" id="KKL46280.1"/>
    </source>
</evidence>
<name>A0A0F9EMZ5_9ZZZZ</name>
<dbReference type="AlphaFoldDB" id="A0A0F9EMZ5"/>
<gene>
    <name evidence="1" type="ORF">LCGC14_2347140</name>
</gene>
<organism evidence="1">
    <name type="scientific">marine sediment metagenome</name>
    <dbReference type="NCBI Taxonomy" id="412755"/>
    <lineage>
        <taxon>unclassified sequences</taxon>
        <taxon>metagenomes</taxon>
        <taxon>ecological metagenomes</taxon>
    </lineage>
</organism>
<reference evidence="1" key="1">
    <citation type="journal article" date="2015" name="Nature">
        <title>Complex archaea that bridge the gap between prokaryotes and eukaryotes.</title>
        <authorList>
            <person name="Spang A."/>
            <person name="Saw J.H."/>
            <person name="Jorgensen S.L."/>
            <person name="Zaremba-Niedzwiedzka K."/>
            <person name="Martijn J."/>
            <person name="Lind A.E."/>
            <person name="van Eijk R."/>
            <person name="Schleper C."/>
            <person name="Guy L."/>
            <person name="Ettema T.J."/>
        </authorList>
    </citation>
    <scope>NUCLEOTIDE SEQUENCE</scope>
</reference>
<accession>A0A0F9EMZ5</accession>
<protein>
    <submittedName>
        <fullName evidence="1">Uncharacterized protein</fullName>
    </submittedName>
</protein>
<sequence length="147" mass="16352">MTIQLANDGTLDTVVECTDCHKKLRYPPAWFDLEAGDAIDLTLKAAAETHKCPTETPAPALDTRYRIYVGESTVEAVRPIVADYIDAATFIEGVGLWECNTEPCVIIEAIGSRKQASRYEYLAARLRDRFEQDSVLLTVESVRGELI</sequence>
<proteinExistence type="predicted"/>
<dbReference type="EMBL" id="LAZR01034091">
    <property type="protein sequence ID" value="KKL46280.1"/>
    <property type="molecule type" value="Genomic_DNA"/>
</dbReference>